<dbReference type="PANTHER" id="PTHR11071:SF561">
    <property type="entry name" value="PEPTIDYL-PROLYL CIS-TRANS ISOMERASE D-RELATED"/>
    <property type="match status" value="1"/>
</dbReference>
<feature type="repeat" description="TPR" evidence="7">
    <location>
        <begin position="145"/>
        <end position="178"/>
    </location>
</feature>
<keyword evidence="6 8" id="KW-0413">Isomerase</keyword>
<comment type="function">
    <text evidence="8">PPIases accelerate the folding of proteins. It catalyzes the cis-trans isomerization of proline imidic peptide bonds in oligopeptides.</text>
</comment>
<sequence>MCQGGDFTAGNGTGGESIYGEKFEDENFVKKHDRPFLLSMANAGPGTNGSQFFITTAQTPHLDGKHVVFGHVLSGKSVVRKIEESKTDAQDKPSKPVIIQDCGELDPSDSGETAKEDDGTGDKYEDFPEDAGMEDIEAPEAIKVASEIKDIGNALFKKGDIEVAVEKYQKALRYISGYVTMNQEDGTPEQIKEMHTLRFSLHSNSALLQNKQKAFKDAEDSATKAIEVEDLSDSEKGKGYYRRATARLGLKNEQGALEDLEEAINYVPSDGAVKRDLDALKAKQTARAQKERDAYKNMFK</sequence>
<dbReference type="InterPro" id="IPR029000">
    <property type="entry name" value="Cyclophilin-like_dom_sf"/>
</dbReference>
<dbReference type="Gene3D" id="1.25.40.10">
    <property type="entry name" value="Tetratricopeptide repeat domain"/>
    <property type="match status" value="1"/>
</dbReference>
<dbReference type="GO" id="GO:0005737">
    <property type="term" value="C:cytoplasm"/>
    <property type="evidence" value="ECO:0007669"/>
    <property type="project" value="TreeGrafter"/>
</dbReference>
<reference evidence="11 12" key="1">
    <citation type="submission" date="2019-10" db="EMBL/GenBank/DDBJ databases">
        <authorList>
            <person name="Palmer J.M."/>
        </authorList>
    </citation>
    <scope>NUCLEOTIDE SEQUENCE [LARGE SCALE GENOMIC DNA]</scope>
    <source>
        <strain evidence="11 12">TWF694</strain>
    </source>
</reference>
<feature type="compositionally biased region" description="Basic and acidic residues" evidence="9">
    <location>
        <begin position="84"/>
        <end position="94"/>
    </location>
</feature>
<comment type="similarity">
    <text evidence="2">Belongs to the cyclophilin-type PPIase family. PPIase D subfamily.</text>
</comment>
<dbReference type="PANTHER" id="PTHR11071">
    <property type="entry name" value="PEPTIDYL-PROLYL CIS-TRANS ISOMERASE"/>
    <property type="match status" value="1"/>
</dbReference>
<dbReference type="PROSITE" id="PS50072">
    <property type="entry name" value="CSA_PPIASE_2"/>
    <property type="match status" value="1"/>
</dbReference>
<dbReference type="Proteomes" id="UP001365542">
    <property type="component" value="Unassembled WGS sequence"/>
</dbReference>
<evidence type="ECO:0000256" key="7">
    <source>
        <dbReference type="PROSITE-ProRule" id="PRU00339"/>
    </source>
</evidence>
<dbReference type="SUPFAM" id="SSF48452">
    <property type="entry name" value="TPR-like"/>
    <property type="match status" value="1"/>
</dbReference>
<dbReference type="GO" id="GO:0003755">
    <property type="term" value="F:peptidyl-prolyl cis-trans isomerase activity"/>
    <property type="evidence" value="ECO:0007669"/>
    <property type="project" value="UniProtKB-UniRule"/>
</dbReference>
<dbReference type="EMBL" id="JAVHJO010000016">
    <property type="protein sequence ID" value="KAK6526292.1"/>
    <property type="molecule type" value="Genomic_DNA"/>
</dbReference>
<evidence type="ECO:0000256" key="8">
    <source>
        <dbReference type="RuleBase" id="RU363019"/>
    </source>
</evidence>
<comment type="catalytic activity">
    <reaction evidence="1 8">
        <text>[protein]-peptidylproline (omega=180) = [protein]-peptidylproline (omega=0)</text>
        <dbReference type="Rhea" id="RHEA:16237"/>
        <dbReference type="Rhea" id="RHEA-COMP:10747"/>
        <dbReference type="Rhea" id="RHEA-COMP:10748"/>
        <dbReference type="ChEBI" id="CHEBI:83833"/>
        <dbReference type="ChEBI" id="CHEBI:83834"/>
        <dbReference type="EC" id="5.2.1.8"/>
    </reaction>
</comment>
<keyword evidence="12" id="KW-1185">Reference proteome</keyword>
<dbReference type="SUPFAM" id="SSF50891">
    <property type="entry name" value="Cyclophilin-like"/>
    <property type="match status" value="1"/>
</dbReference>
<accession>A0AAV9WU83</accession>
<dbReference type="InterPro" id="IPR002130">
    <property type="entry name" value="Cyclophilin-type_PPIase_dom"/>
</dbReference>
<feature type="region of interest" description="Disordered" evidence="9">
    <location>
        <begin position="84"/>
        <end position="129"/>
    </location>
</feature>
<keyword evidence="3" id="KW-0677">Repeat</keyword>
<dbReference type="PROSITE" id="PS50005">
    <property type="entry name" value="TPR"/>
    <property type="match status" value="1"/>
</dbReference>
<dbReference type="GO" id="GO:0016018">
    <property type="term" value="F:cyclosporin A binding"/>
    <property type="evidence" value="ECO:0007669"/>
    <property type="project" value="TreeGrafter"/>
</dbReference>
<name>A0AAV9WU83_9PEZI</name>
<evidence type="ECO:0000259" key="10">
    <source>
        <dbReference type="PROSITE" id="PS50072"/>
    </source>
</evidence>
<feature type="domain" description="PPIase cyclophilin-type" evidence="10">
    <location>
        <begin position="1"/>
        <end position="104"/>
    </location>
</feature>
<evidence type="ECO:0000256" key="6">
    <source>
        <dbReference type="ARBA" id="ARBA00023235"/>
    </source>
</evidence>
<evidence type="ECO:0000313" key="12">
    <source>
        <dbReference type="Proteomes" id="UP001365542"/>
    </source>
</evidence>
<gene>
    <name evidence="11" type="primary">CPR6</name>
    <name evidence="11" type="ORF">TWF694_004892</name>
</gene>
<keyword evidence="5 8" id="KW-0697">Rotamase</keyword>
<dbReference type="InterPro" id="IPR019734">
    <property type="entry name" value="TPR_rpt"/>
</dbReference>
<dbReference type="Pfam" id="PF00160">
    <property type="entry name" value="Pro_isomerase"/>
    <property type="match status" value="1"/>
</dbReference>
<evidence type="ECO:0000256" key="9">
    <source>
        <dbReference type="SAM" id="MobiDB-lite"/>
    </source>
</evidence>
<dbReference type="SMART" id="SM00028">
    <property type="entry name" value="TPR"/>
    <property type="match status" value="3"/>
</dbReference>
<dbReference type="InterPro" id="IPR011990">
    <property type="entry name" value="TPR-like_helical_dom_sf"/>
</dbReference>
<organism evidence="11 12">
    <name type="scientific">Orbilia ellipsospora</name>
    <dbReference type="NCBI Taxonomy" id="2528407"/>
    <lineage>
        <taxon>Eukaryota</taxon>
        <taxon>Fungi</taxon>
        <taxon>Dikarya</taxon>
        <taxon>Ascomycota</taxon>
        <taxon>Pezizomycotina</taxon>
        <taxon>Orbiliomycetes</taxon>
        <taxon>Orbiliales</taxon>
        <taxon>Orbiliaceae</taxon>
        <taxon>Orbilia</taxon>
    </lineage>
</organism>
<evidence type="ECO:0000256" key="3">
    <source>
        <dbReference type="ARBA" id="ARBA00022737"/>
    </source>
</evidence>
<dbReference type="EC" id="5.2.1.8" evidence="8"/>
<dbReference type="GO" id="GO:0051082">
    <property type="term" value="F:unfolded protein binding"/>
    <property type="evidence" value="ECO:0007669"/>
    <property type="project" value="UniProtKB-ARBA"/>
</dbReference>
<dbReference type="GO" id="GO:0042026">
    <property type="term" value="P:protein refolding"/>
    <property type="evidence" value="ECO:0007669"/>
    <property type="project" value="UniProtKB-ARBA"/>
</dbReference>
<evidence type="ECO:0000256" key="5">
    <source>
        <dbReference type="ARBA" id="ARBA00023110"/>
    </source>
</evidence>
<dbReference type="AlphaFoldDB" id="A0AAV9WU83"/>
<proteinExistence type="inferred from homology"/>
<dbReference type="Gene3D" id="2.40.100.10">
    <property type="entry name" value="Cyclophilin-like"/>
    <property type="match status" value="1"/>
</dbReference>
<dbReference type="PRINTS" id="PR00153">
    <property type="entry name" value="CSAPPISMRASE"/>
</dbReference>
<evidence type="ECO:0000313" key="11">
    <source>
        <dbReference type="EMBL" id="KAK6526292.1"/>
    </source>
</evidence>
<comment type="caution">
    <text evidence="11">The sequence shown here is derived from an EMBL/GenBank/DDBJ whole genome shotgun (WGS) entry which is preliminary data.</text>
</comment>
<evidence type="ECO:0000256" key="2">
    <source>
        <dbReference type="ARBA" id="ARBA00010898"/>
    </source>
</evidence>
<keyword evidence="4 7" id="KW-0802">TPR repeat</keyword>
<evidence type="ECO:0000256" key="4">
    <source>
        <dbReference type="ARBA" id="ARBA00022803"/>
    </source>
</evidence>
<protein>
    <recommendedName>
        <fullName evidence="8">Peptidyl-prolyl cis-trans isomerase</fullName>
        <shortName evidence="8">PPIase</shortName>
        <ecNumber evidence="8">5.2.1.8</ecNumber>
    </recommendedName>
</protein>
<dbReference type="FunFam" id="1.25.40.10:FF:000029">
    <property type="entry name" value="peptidyl-prolyl cis-trans isomerase D"/>
    <property type="match status" value="1"/>
</dbReference>
<feature type="compositionally biased region" description="Basic and acidic residues" evidence="9">
    <location>
        <begin position="112"/>
        <end position="126"/>
    </location>
</feature>
<evidence type="ECO:0000256" key="1">
    <source>
        <dbReference type="ARBA" id="ARBA00000971"/>
    </source>
</evidence>